<evidence type="ECO:0000313" key="6">
    <source>
        <dbReference type="EMBL" id="KAG7662594.1"/>
    </source>
</evidence>
<keyword evidence="7" id="KW-1185">Reference proteome</keyword>
<evidence type="ECO:0000256" key="3">
    <source>
        <dbReference type="RuleBase" id="RU362040"/>
    </source>
</evidence>
<protein>
    <recommendedName>
        <fullName evidence="2 3">Vacuolar protein sorting-associated protein 29</fullName>
    </recommendedName>
</protein>
<dbReference type="Pfam" id="PF12850">
    <property type="entry name" value="Metallophos_2"/>
    <property type="match status" value="1"/>
</dbReference>
<evidence type="ECO:0000313" key="7">
    <source>
        <dbReference type="Proteomes" id="UP000694255"/>
    </source>
</evidence>
<feature type="domain" description="Calcineurin-like phosphoesterase" evidence="5">
    <location>
        <begin position="39"/>
        <end position="161"/>
    </location>
</feature>
<reference evidence="6 7" key="1">
    <citation type="journal article" date="2021" name="DNA Res.">
        <title>Genome analysis of Candida subhashii reveals its hybrid nature and dual mitochondrial genome conformations.</title>
        <authorList>
            <person name="Mixao V."/>
            <person name="Hegedusova E."/>
            <person name="Saus E."/>
            <person name="Pryszcz L.P."/>
            <person name="Cillingova A."/>
            <person name="Nosek J."/>
            <person name="Gabaldon T."/>
        </authorList>
    </citation>
    <scope>NUCLEOTIDE SEQUENCE [LARGE SCALE GENOMIC DNA]</scope>
    <source>
        <strain evidence="6 7">CBS 10753</strain>
    </source>
</reference>
<feature type="region of interest" description="Disordered" evidence="4">
    <location>
        <begin position="164"/>
        <end position="211"/>
    </location>
</feature>
<evidence type="ECO:0000256" key="4">
    <source>
        <dbReference type="SAM" id="MobiDB-lite"/>
    </source>
</evidence>
<gene>
    <name evidence="6" type="ORF">J8A68_003891</name>
</gene>
<dbReference type="InterPro" id="IPR000979">
    <property type="entry name" value="Phosphodiesterase_MJ0936/Vps29"/>
</dbReference>
<comment type="caution">
    <text evidence="6">The sequence shown here is derived from an EMBL/GenBank/DDBJ whole genome shotgun (WGS) entry which is preliminary data.</text>
</comment>
<accession>A0A8J5Q7N6</accession>
<dbReference type="Proteomes" id="UP000694255">
    <property type="component" value="Unassembled WGS sequence"/>
</dbReference>
<dbReference type="EMBL" id="JAGSYN010000167">
    <property type="protein sequence ID" value="KAG7662594.1"/>
    <property type="molecule type" value="Genomic_DNA"/>
</dbReference>
<organism evidence="6 7">
    <name type="scientific">[Candida] subhashii</name>
    <dbReference type="NCBI Taxonomy" id="561895"/>
    <lineage>
        <taxon>Eukaryota</taxon>
        <taxon>Fungi</taxon>
        <taxon>Dikarya</taxon>
        <taxon>Ascomycota</taxon>
        <taxon>Saccharomycotina</taxon>
        <taxon>Pichiomycetes</taxon>
        <taxon>Debaryomycetaceae</taxon>
        <taxon>Spathaspora</taxon>
    </lineage>
</organism>
<feature type="compositionally biased region" description="Acidic residues" evidence="4">
    <location>
        <begin position="167"/>
        <end position="176"/>
    </location>
</feature>
<evidence type="ECO:0000256" key="1">
    <source>
        <dbReference type="ARBA" id="ARBA00005945"/>
    </source>
</evidence>
<sequence length="266" mass="29965">MLTLAIGDLFIPERSINLPSKFKKLLCPNPNSIPTNNKISRVVCLGNITNSQKTLEFLHNLSPQFSIVKGEFDNSVILSQQLSLISKKEEPIPYYNVFVCDGLRIGYTNGFQIVPRGDPLSLSAFARELDVDVLIWGGTHKVEAYTLDGKFFINPGSATGALSFDWPDNEDYEEEHQDQPKEEIDKESNEEKGSNEEAEKREAIEQDKDVTEDNKINKGILNEVEEMNANIPSFCLLDAQGNTCVLYIYTYLNGEVKVDKVTYTKE</sequence>
<dbReference type="GeneID" id="73470691"/>
<dbReference type="RefSeq" id="XP_049262827.1">
    <property type="nucleotide sequence ID" value="XM_049407792.1"/>
</dbReference>
<dbReference type="InterPro" id="IPR024654">
    <property type="entry name" value="Calcineurin-like_PHP_lpxH"/>
</dbReference>
<feature type="compositionally biased region" description="Basic and acidic residues" evidence="4">
    <location>
        <begin position="177"/>
        <end position="211"/>
    </location>
</feature>
<dbReference type="AlphaFoldDB" id="A0A8J5Q7N6"/>
<dbReference type="OrthoDB" id="10258130at2759"/>
<evidence type="ECO:0000259" key="5">
    <source>
        <dbReference type="Pfam" id="PF12850"/>
    </source>
</evidence>
<name>A0A8J5Q7N6_9ASCO</name>
<dbReference type="NCBIfam" id="TIGR00040">
    <property type="entry name" value="yfcE"/>
    <property type="match status" value="1"/>
</dbReference>
<evidence type="ECO:0000256" key="2">
    <source>
        <dbReference type="ARBA" id="ARBA00017767"/>
    </source>
</evidence>
<dbReference type="PANTHER" id="PTHR11124">
    <property type="entry name" value="VACUOLAR SORTING PROTEIN VPS29"/>
    <property type="match status" value="1"/>
</dbReference>
<proteinExistence type="inferred from homology"/>
<comment type="similarity">
    <text evidence="1 3">Belongs to the VPS29 family.</text>
</comment>